<proteinExistence type="predicted"/>
<accession>A0A418MXX6</accession>
<keyword evidence="1" id="KW-0472">Membrane</keyword>
<feature type="transmembrane region" description="Helical" evidence="1">
    <location>
        <begin position="42"/>
        <end position="63"/>
    </location>
</feature>
<keyword evidence="3" id="KW-1185">Reference proteome</keyword>
<comment type="caution">
    <text evidence="2">The sequence shown here is derived from an EMBL/GenBank/DDBJ whole genome shotgun (WGS) entry which is preliminary data.</text>
</comment>
<dbReference type="AlphaFoldDB" id="A0A418MXX6"/>
<evidence type="ECO:0000256" key="1">
    <source>
        <dbReference type="SAM" id="Phobius"/>
    </source>
</evidence>
<organism evidence="2 3">
    <name type="scientific">Micromonospora radicis</name>
    <dbReference type="NCBI Taxonomy" id="1894971"/>
    <lineage>
        <taxon>Bacteria</taxon>
        <taxon>Bacillati</taxon>
        <taxon>Actinomycetota</taxon>
        <taxon>Actinomycetes</taxon>
        <taxon>Micromonosporales</taxon>
        <taxon>Micromonosporaceae</taxon>
        <taxon>Micromonospora</taxon>
    </lineage>
</organism>
<evidence type="ECO:0000313" key="3">
    <source>
        <dbReference type="Proteomes" id="UP000283832"/>
    </source>
</evidence>
<protein>
    <submittedName>
        <fullName evidence="2">Uncharacterized protein</fullName>
    </submittedName>
</protein>
<sequence>MNLTDLKQVLDERSGDSAEQVLHRARLGGVRAKVLARRRRRIAVWTSAGVAAVVVTAVVVPGLRPHLPPTPAVTPAPTQLNEGFPEYTGGVRVVAARGASAPTRRVEVTMVPTTLDLVVLTRCAGFGQGISVERTVHVDGRAVADGTCRDGSLQPSDWAGLGVEVGRPVTFVLTLDSAWQSGEMGTVVVPIPRQGEFGIAVGERVPFEDYPLPSPPAGTLTPLAEAELPAGCTAARCPNVVIIRSTPDDPTRPVRLELTWRALGAAHMVSQTPGRLRLLVDDREVGTGEWWDYRATGLATYGDEDGVGRPTGDVDPDDPVVVEVLPEHVTGAWQVVLTPDPANVGG</sequence>
<evidence type="ECO:0000313" key="2">
    <source>
        <dbReference type="EMBL" id="RIV39959.1"/>
    </source>
</evidence>
<keyword evidence="1" id="KW-1133">Transmembrane helix</keyword>
<name>A0A418MXX6_9ACTN</name>
<dbReference type="Proteomes" id="UP000283832">
    <property type="component" value="Unassembled WGS sequence"/>
</dbReference>
<dbReference type="RefSeq" id="WP_119573767.1">
    <property type="nucleotide sequence ID" value="NZ_QXEC01000004.1"/>
</dbReference>
<keyword evidence="1" id="KW-0812">Transmembrane</keyword>
<dbReference type="OrthoDB" id="3355096at2"/>
<reference evidence="2 3" key="1">
    <citation type="submission" date="2018-08" db="EMBL/GenBank/DDBJ databases">
        <title>Jishengella sp. nov., isolated from a root of Azadirachta indica A. Juss. var. siamensis Valenton.</title>
        <authorList>
            <person name="Kuncharoen N."/>
            <person name="Tanasupawat S."/>
            <person name="Kudo T."/>
            <person name="Ohkuma M."/>
        </authorList>
    </citation>
    <scope>NUCLEOTIDE SEQUENCE [LARGE SCALE GENOMIC DNA]</scope>
    <source>
        <strain evidence="2 3">AZ1-13</strain>
    </source>
</reference>
<dbReference type="EMBL" id="QXEC01000004">
    <property type="protein sequence ID" value="RIV39959.1"/>
    <property type="molecule type" value="Genomic_DNA"/>
</dbReference>
<gene>
    <name evidence="2" type="ORF">D2L64_06355</name>
</gene>